<feature type="compositionally biased region" description="Basic and acidic residues" evidence="1">
    <location>
        <begin position="696"/>
        <end position="705"/>
    </location>
</feature>
<reference evidence="4 5" key="1">
    <citation type="journal article" date="2012" name="MBio">
        <title>Comparative genome analysis of three eukaryotic parasites with differing abilities to transform leukocytes reveals key mediators of Theileria-induced leukocyte transformation.</title>
        <authorList>
            <person name="Hayashida K."/>
            <person name="Hara Y."/>
            <person name="Abe T."/>
            <person name="Yamasaki C."/>
            <person name="Toyoda A."/>
            <person name="Kosuge T."/>
            <person name="Suzuki Y."/>
            <person name="Sato Y."/>
            <person name="Kawashima S."/>
            <person name="Katayama T."/>
            <person name="Wakaguri H."/>
            <person name="Inoue N."/>
            <person name="Homma K."/>
            <person name="Tada-Umezaki M."/>
            <person name="Yagi Y."/>
            <person name="Fujii Y."/>
            <person name="Habara T."/>
            <person name="Kanehisa M."/>
            <person name="Watanabe H."/>
            <person name="Ito K."/>
            <person name="Gojobori T."/>
            <person name="Sugawara H."/>
            <person name="Imanishi T."/>
            <person name="Weir W."/>
            <person name="Gardner M."/>
            <person name="Pain A."/>
            <person name="Shiels B."/>
            <person name="Hattori M."/>
            <person name="Nene V."/>
            <person name="Sugimoto C."/>
        </authorList>
    </citation>
    <scope>NUCLEOTIDE SEQUENCE [LARGE SCALE GENOMIC DNA]</scope>
    <source>
        <strain evidence="4 5">Shintoku</strain>
    </source>
</reference>
<dbReference type="RefSeq" id="XP_009692357.1">
    <property type="nucleotide sequence ID" value="XM_009694062.1"/>
</dbReference>
<evidence type="ECO:0000313" key="4">
    <source>
        <dbReference type="EMBL" id="BAM42056.1"/>
    </source>
</evidence>
<gene>
    <name evidence="4" type="ORF">TOT_040000432</name>
</gene>
<dbReference type="InterPro" id="IPR056022">
    <property type="entry name" value="DUF7602"/>
</dbReference>
<evidence type="ECO:0000256" key="1">
    <source>
        <dbReference type="SAM" id="MobiDB-lite"/>
    </source>
</evidence>
<dbReference type="GeneID" id="20716494"/>
<evidence type="ECO:0000259" key="3">
    <source>
        <dbReference type="Pfam" id="PF24549"/>
    </source>
</evidence>
<protein>
    <submittedName>
        <fullName evidence="4">Uncharacterized protein</fullName>
    </submittedName>
</protein>
<name>J4C4E7_THEOR</name>
<dbReference type="KEGG" id="tot:TOT_040000432"/>
<feature type="domain" description="DUF7602" evidence="3">
    <location>
        <begin position="491"/>
        <end position="565"/>
    </location>
</feature>
<dbReference type="Pfam" id="PF14418">
    <property type="entry name" value="OHA"/>
    <property type="match status" value="1"/>
</dbReference>
<dbReference type="VEuPathDB" id="PiroplasmaDB:TOT_040000432"/>
<dbReference type="EMBL" id="AP011949">
    <property type="protein sequence ID" value="BAM42056.1"/>
    <property type="molecule type" value="Genomic_DNA"/>
</dbReference>
<evidence type="ECO:0000313" key="5">
    <source>
        <dbReference type="Proteomes" id="UP000003786"/>
    </source>
</evidence>
<proteinExistence type="predicted"/>
<dbReference type="eggNOG" id="ENOG502S8PB">
    <property type="taxonomic scope" value="Eukaryota"/>
</dbReference>
<evidence type="ECO:0000259" key="2">
    <source>
        <dbReference type="Pfam" id="PF14418"/>
    </source>
</evidence>
<feature type="compositionally biased region" description="Polar residues" evidence="1">
    <location>
        <begin position="673"/>
        <end position="695"/>
    </location>
</feature>
<feature type="region of interest" description="Disordered" evidence="1">
    <location>
        <begin position="664"/>
        <end position="705"/>
    </location>
</feature>
<dbReference type="Pfam" id="PF24549">
    <property type="entry name" value="DUF7602"/>
    <property type="match status" value="1"/>
</dbReference>
<accession>J4C4E7</accession>
<feature type="region of interest" description="Disordered" evidence="1">
    <location>
        <begin position="227"/>
        <end position="248"/>
    </location>
</feature>
<organism evidence="4 5">
    <name type="scientific">Theileria orientalis strain Shintoku</name>
    <dbReference type="NCBI Taxonomy" id="869250"/>
    <lineage>
        <taxon>Eukaryota</taxon>
        <taxon>Sar</taxon>
        <taxon>Alveolata</taxon>
        <taxon>Apicomplexa</taxon>
        <taxon>Aconoidasida</taxon>
        <taxon>Piroplasmida</taxon>
        <taxon>Theileriidae</taxon>
        <taxon>Theileria</taxon>
    </lineage>
</organism>
<keyword evidence="5" id="KW-1185">Reference proteome</keyword>
<sequence length="705" mass="77909">MDLSEVISTHCQRYFDNQPLSPNAWSPCWRDYQPGLVECSGEEHMPEDLFDYYILVESLINADSEGSASGQDGGSSNSCSSEFDFGKHLSDILRSIKFQDSVAGDSKSSASGASVKDINWSDFETSFLAKVQSRISDRPNKDSKPDLISQLMSDWDLKNGVSLKGSGLEPDYKDGGLYTECKQCSGKLSNASWSTKSSPSHSKDFSNAFVSGNNSALPRVVDGVETRLNSSRGSDKSTNRTKLAGNAPPVSHNGFSIVSDSKTSLVNGFSGVNGFGASDLKNSLATGFDYSGMGSNVLVDNGAIGLNNSLVNGYKTVSGFNRVNGSSRNLGFSNYSPMRSKHANGNNFGKKGNGQSFRNQLVGNPVVYRQVLNNQLLNSQFVPGQMMGAPNLFNVPCFNPGYGGVAYGGDYFVGAHYLSPHAYVHSDFVGSPAFVHGGYYDNFRYSRPGKPVSKPHYHYKPFKSRPVRKKKGKHDFYAAPSLKGAEFERATELLRQTLLSLYRDQIMPVYFNVRGRFLEFNKDEIAPEHIIDVCIRKSDVFSVVSNGSLNETYIYLVDEPEWFVGWVDRNDLTDHYSTEVWEQFFDFIKGYRDEEGNEQFPGSIYGMSKVMRQLKLPFIEGMSLGTICHIIQLAIRLKNFLFYEVKALKPTETVKNNEFRDIVDSLPKVDPGKSSSASKDKLSPTTSKSAISTDRTGLKRVNEGV</sequence>
<feature type="domain" description="OST-HTH associated" evidence="2">
    <location>
        <begin position="594"/>
        <end position="658"/>
    </location>
</feature>
<dbReference type="AlphaFoldDB" id="J4C4E7"/>
<dbReference type="InterPro" id="IPR025677">
    <property type="entry name" value="OST-HTH-assoc_dom"/>
</dbReference>
<dbReference type="OrthoDB" id="447390at2759"/>
<dbReference type="Proteomes" id="UP000003786">
    <property type="component" value="Chromosome 4"/>
</dbReference>